<dbReference type="GO" id="GO:0009228">
    <property type="term" value="P:thiamine biosynthetic process"/>
    <property type="evidence" value="ECO:0007669"/>
    <property type="project" value="UniProtKB-KW"/>
</dbReference>
<dbReference type="Gene3D" id="3.40.190.10">
    <property type="entry name" value="Periplasmic binding protein-like II"/>
    <property type="match status" value="2"/>
</dbReference>
<evidence type="ECO:0000256" key="2">
    <source>
        <dbReference type="ARBA" id="ARBA00004948"/>
    </source>
</evidence>
<dbReference type="InterPro" id="IPR015168">
    <property type="entry name" value="SsuA/THI5"/>
</dbReference>
<protein>
    <recommendedName>
        <fullName evidence="10">Thiamine pyrimidine synthase</fullName>
    </recommendedName>
</protein>
<dbReference type="GO" id="GO:0046872">
    <property type="term" value="F:metal ion binding"/>
    <property type="evidence" value="ECO:0007669"/>
    <property type="project" value="UniProtKB-KW"/>
</dbReference>
<evidence type="ECO:0000256" key="1">
    <source>
        <dbReference type="ARBA" id="ARBA00003469"/>
    </source>
</evidence>
<keyword evidence="5" id="KW-0808">Transferase</keyword>
<accession>A0A3B0VIG9</accession>
<sequence>MKSLGKLFIFLTVLILLIAACGGGEEESTDLTPVTIQLQWVTQSQFAGYYAALEQGFYADEGLDVTILEGAVEIVPQQIVAAGDAQFGVAWVPKMLASREQGVDLVNIAQIFQRSGTLQVAWADSGLSSVEDWAGKRVGTWGFGNEWEVYAALRQAGIEPDDPDQVTVIQQPFDMSLLLNREIDLAQAEIYNEYAQLLEATNPETGELYQPEDFTVFDYNDVGTAMLQDHIFAQEAWLADGDNEDVALRFLRATFRGWIFCRDNFDECVNIVLDNGSTLGESHMRWQLNEINGLIWPSPDGLGVMNDALYQQTVDISAAFGVISEAPGDNAVRTDLAQQAVDDLEADGVDVTGSGFSRLEVELTAGGE</sequence>
<comment type="similarity">
    <text evidence="3">Belongs to the NMT1/THI5 family.</text>
</comment>
<dbReference type="EMBL" id="UOEU01000298">
    <property type="protein sequence ID" value="VAW31876.1"/>
    <property type="molecule type" value="Genomic_DNA"/>
</dbReference>
<dbReference type="Pfam" id="PF09084">
    <property type="entry name" value="NMT1"/>
    <property type="match status" value="1"/>
</dbReference>
<evidence type="ECO:0000256" key="4">
    <source>
        <dbReference type="ARBA" id="ARBA00011738"/>
    </source>
</evidence>
<evidence type="ECO:0000256" key="7">
    <source>
        <dbReference type="ARBA" id="ARBA00022898"/>
    </source>
</evidence>
<proteinExistence type="inferred from homology"/>
<evidence type="ECO:0000256" key="5">
    <source>
        <dbReference type="ARBA" id="ARBA00022679"/>
    </source>
</evidence>
<name>A0A3B0VIG9_9ZZZZ</name>
<evidence type="ECO:0000256" key="8">
    <source>
        <dbReference type="ARBA" id="ARBA00022977"/>
    </source>
</evidence>
<dbReference type="PANTHER" id="PTHR31528">
    <property type="entry name" value="4-AMINO-5-HYDROXYMETHYL-2-METHYLPYRIMIDINE PHOSPHATE SYNTHASE THI11-RELATED"/>
    <property type="match status" value="1"/>
</dbReference>
<feature type="domain" description="SsuA/THI5-like" evidence="12">
    <location>
        <begin position="44"/>
        <end position="264"/>
    </location>
</feature>
<keyword evidence="6" id="KW-0479">Metal-binding</keyword>
<comment type="function">
    <text evidence="1">Responsible for the formation of the pyrimidine heterocycle in the thiamine biosynthesis pathway. Catalyzes the formation of hydroxymethylpyrimidine phosphate (HMP-P) from histidine and pyridoxal phosphate (PLP). The protein uses PLP and the active site histidine to form HMP-P, generating an inactive enzyme. The enzyme can only undergo a single turnover, which suggests it is a suicide enzyme.</text>
</comment>
<comment type="catalytic activity">
    <reaction evidence="11">
        <text>N(6)-(pyridoxal phosphate)-L-lysyl-[4-amino-5-hydroxymethyl-2-methylpyrimidine phosphate synthase] + L-histidyl-[4-amino-5-hydroxymethyl-2-methylpyrimidine phosphate synthase] + 2 Fe(3+) + 4 H2O = L-lysyl-[4-amino-5-hydroxymethyl-2-methylpyrimidine phosphate synthase] + (2S)-2-amino-5-hydroxy-4-oxopentanoyl-[4-amino-5-hydroxymethyl-2-methylpyrimidine phosphate synthase] + 4-amino-2-methyl-5-(phosphooxymethyl)pyrimidine + 3-oxopropanoate + 2 Fe(2+) + 2 H(+)</text>
        <dbReference type="Rhea" id="RHEA:65756"/>
        <dbReference type="Rhea" id="RHEA-COMP:16892"/>
        <dbReference type="Rhea" id="RHEA-COMP:16893"/>
        <dbReference type="Rhea" id="RHEA-COMP:16894"/>
        <dbReference type="Rhea" id="RHEA-COMP:16895"/>
        <dbReference type="ChEBI" id="CHEBI:15377"/>
        <dbReference type="ChEBI" id="CHEBI:15378"/>
        <dbReference type="ChEBI" id="CHEBI:29033"/>
        <dbReference type="ChEBI" id="CHEBI:29034"/>
        <dbReference type="ChEBI" id="CHEBI:29969"/>
        <dbReference type="ChEBI" id="CHEBI:29979"/>
        <dbReference type="ChEBI" id="CHEBI:33190"/>
        <dbReference type="ChEBI" id="CHEBI:58354"/>
        <dbReference type="ChEBI" id="CHEBI:143915"/>
        <dbReference type="ChEBI" id="CHEBI:157692"/>
    </reaction>
    <physiologicalReaction direction="left-to-right" evidence="11">
        <dbReference type="Rhea" id="RHEA:65757"/>
    </physiologicalReaction>
</comment>
<evidence type="ECO:0000313" key="13">
    <source>
        <dbReference type="EMBL" id="VAW31876.1"/>
    </source>
</evidence>
<dbReference type="GO" id="GO:0016740">
    <property type="term" value="F:transferase activity"/>
    <property type="evidence" value="ECO:0007669"/>
    <property type="project" value="UniProtKB-KW"/>
</dbReference>
<organism evidence="13">
    <name type="scientific">hydrothermal vent metagenome</name>
    <dbReference type="NCBI Taxonomy" id="652676"/>
    <lineage>
        <taxon>unclassified sequences</taxon>
        <taxon>metagenomes</taxon>
        <taxon>ecological metagenomes</taxon>
    </lineage>
</organism>
<dbReference type="AlphaFoldDB" id="A0A3B0VIG9"/>
<comment type="pathway">
    <text evidence="2">Cofactor biosynthesis; thiamine diphosphate biosynthesis.</text>
</comment>
<dbReference type="PROSITE" id="PS51257">
    <property type="entry name" value="PROKAR_LIPOPROTEIN"/>
    <property type="match status" value="1"/>
</dbReference>
<dbReference type="PANTHER" id="PTHR31528:SF1">
    <property type="entry name" value="4-AMINO-5-HYDROXYMETHYL-2-METHYLPYRIMIDINE PHOSPHATE SYNTHASE THI11-RELATED"/>
    <property type="match status" value="1"/>
</dbReference>
<evidence type="ECO:0000256" key="11">
    <source>
        <dbReference type="ARBA" id="ARBA00048179"/>
    </source>
</evidence>
<keyword evidence="8" id="KW-0784">Thiamine biosynthesis</keyword>
<keyword evidence="7" id="KW-0663">Pyridoxal phosphate</keyword>
<keyword evidence="9" id="KW-0408">Iron</keyword>
<reference evidence="13" key="1">
    <citation type="submission" date="2018-06" db="EMBL/GenBank/DDBJ databases">
        <authorList>
            <person name="Zhirakovskaya E."/>
        </authorList>
    </citation>
    <scope>NUCLEOTIDE SEQUENCE</scope>
</reference>
<gene>
    <name evidence="13" type="ORF">MNBD_CHLOROFLEXI01-3076</name>
</gene>
<comment type="subunit">
    <text evidence="4">Homodimer.</text>
</comment>
<evidence type="ECO:0000256" key="6">
    <source>
        <dbReference type="ARBA" id="ARBA00022723"/>
    </source>
</evidence>
<evidence type="ECO:0000259" key="12">
    <source>
        <dbReference type="Pfam" id="PF09084"/>
    </source>
</evidence>
<evidence type="ECO:0000256" key="10">
    <source>
        <dbReference type="ARBA" id="ARBA00033171"/>
    </source>
</evidence>
<dbReference type="SUPFAM" id="SSF53850">
    <property type="entry name" value="Periplasmic binding protein-like II"/>
    <property type="match status" value="1"/>
</dbReference>
<dbReference type="InterPro" id="IPR027939">
    <property type="entry name" value="NMT1/THI5"/>
</dbReference>
<evidence type="ECO:0000256" key="9">
    <source>
        <dbReference type="ARBA" id="ARBA00023004"/>
    </source>
</evidence>
<evidence type="ECO:0000256" key="3">
    <source>
        <dbReference type="ARBA" id="ARBA00009406"/>
    </source>
</evidence>